<dbReference type="GO" id="GO:0000070">
    <property type="term" value="P:mitotic sister chromatid segregation"/>
    <property type="evidence" value="ECO:0007669"/>
    <property type="project" value="InterPro"/>
</dbReference>
<organism evidence="1 2">
    <name type="scientific">Exophiala bonariae</name>
    <dbReference type="NCBI Taxonomy" id="1690606"/>
    <lineage>
        <taxon>Eukaryota</taxon>
        <taxon>Fungi</taxon>
        <taxon>Dikarya</taxon>
        <taxon>Ascomycota</taxon>
        <taxon>Pezizomycotina</taxon>
        <taxon>Eurotiomycetes</taxon>
        <taxon>Chaetothyriomycetidae</taxon>
        <taxon>Chaetothyriales</taxon>
        <taxon>Herpotrichiellaceae</taxon>
        <taxon>Exophiala</taxon>
    </lineage>
</organism>
<dbReference type="EMBL" id="JAVRRD010000003">
    <property type="protein sequence ID" value="KAK5061022.1"/>
    <property type="molecule type" value="Genomic_DNA"/>
</dbReference>
<dbReference type="GO" id="GO:0000444">
    <property type="term" value="C:MIS12/MIND type complex"/>
    <property type="evidence" value="ECO:0007669"/>
    <property type="project" value="TreeGrafter"/>
</dbReference>
<dbReference type="AlphaFoldDB" id="A0AAV9NMW5"/>
<keyword evidence="2" id="KW-1185">Reference proteome</keyword>
<dbReference type="GeneID" id="89975729"/>
<evidence type="ECO:0000313" key="2">
    <source>
        <dbReference type="Proteomes" id="UP001358417"/>
    </source>
</evidence>
<dbReference type="Proteomes" id="UP001358417">
    <property type="component" value="Unassembled WGS sequence"/>
</dbReference>
<name>A0AAV9NMW5_9EURO</name>
<sequence length="301" mass="32080">MEVEIDQQANPVANSHHRKIELQSPLDLAYLQANLSKSARQKLDLHFPPSAYIDSQVASAPPATVISLDGIKGADLVNAQDTSTAATGPGDEADKDPLRARVRELVDAFMARTWEGAAKNITVNGLDVTLPQPATSQLNQADSEPKAPEEEKEGVDFVYEAYDSHLQFKLAGLYGELEGLTAQVSRLRRTTPKQGAGAFQEALAADIASDDAAFEAQMSAIRERAATADQNPLGLRAQRDGWDDDVKVMYERGTNGLAGLAGLGTASTNDTSAGTSIANGASLTETVGKVQRARNVAMEFE</sequence>
<protein>
    <submittedName>
        <fullName evidence="1">Uncharacterized protein</fullName>
    </submittedName>
</protein>
<reference evidence="1 2" key="1">
    <citation type="submission" date="2023-08" db="EMBL/GenBank/DDBJ databases">
        <title>Black Yeasts Isolated from many extreme environments.</title>
        <authorList>
            <person name="Coleine C."/>
            <person name="Stajich J.E."/>
            <person name="Selbmann L."/>
        </authorList>
    </citation>
    <scope>NUCLEOTIDE SEQUENCE [LARGE SCALE GENOMIC DNA]</scope>
    <source>
        <strain evidence="1 2">CCFEE 5792</strain>
    </source>
</reference>
<dbReference type="PANTHER" id="PTHR31749:SF3">
    <property type="entry name" value="KINETOCHORE-ASSOCIATED PROTEIN NSL1 HOMOLOG"/>
    <property type="match status" value="1"/>
</dbReference>
<accession>A0AAV9NMW5</accession>
<proteinExistence type="predicted"/>
<dbReference type="RefSeq" id="XP_064710119.1">
    <property type="nucleotide sequence ID" value="XM_064851116.1"/>
</dbReference>
<dbReference type="InterPro" id="IPR013950">
    <property type="entry name" value="Mis14/Nsl1"/>
</dbReference>
<dbReference type="PANTHER" id="PTHR31749">
    <property type="entry name" value="KINETOCHORE-ASSOCIATED PROTEIN NSL1 HOMOLOG"/>
    <property type="match status" value="1"/>
</dbReference>
<comment type="caution">
    <text evidence="1">The sequence shown here is derived from an EMBL/GenBank/DDBJ whole genome shotgun (WGS) entry which is preliminary data.</text>
</comment>
<dbReference type="Pfam" id="PF08641">
    <property type="entry name" value="Mis14"/>
    <property type="match status" value="1"/>
</dbReference>
<evidence type="ECO:0000313" key="1">
    <source>
        <dbReference type="EMBL" id="KAK5061022.1"/>
    </source>
</evidence>
<gene>
    <name evidence="1" type="ORF">LTR84_007563</name>
</gene>